<dbReference type="InterPro" id="IPR025827">
    <property type="entry name" value="Zn_ribbon_recom_dom"/>
</dbReference>
<evidence type="ECO:0000256" key="1">
    <source>
        <dbReference type="ARBA" id="ARBA00022908"/>
    </source>
</evidence>
<evidence type="ECO:0000256" key="5">
    <source>
        <dbReference type="SAM" id="Coils"/>
    </source>
</evidence>
<dbReference type="InterPro" id="IPR006118">
    <property type="entry name" value="Recombinase_CS"/>
</dbReference>
<dbReference type="Pfam" id="PF07508">
    <property type="entry name" value="Recombinase"/>
    <property type="match status" value="1"/>
</dbReference>
<dbReference type="Proteomes" id="UP001600941">
    <property type="component" value="Unassembled WGS sequence"/>
</dbReference>
<dbReference type="RefSeq" id="WP_103732172.1">
    <property type="nucleotide sequence ID" value="NZ_AP031413.1"/>
</dbReference>
<dbReference type="InterPro" id="IPR006119">
    <property type="entry name" value="Resolv_N"/>
</dbReference>
<dbReference type="PANTHER" id="PTHR30461:SF23">
    <property type="entry name" value="DNA RECOMBINASE-RELATED"/>
    <property type="match status" value="1"/>
</dbReference>
<sequence length="480" mass="55907">MSENDTKQLRTGALYIRVSTADQAELSPDAQKRLLLDYAKKNNIVISNDFVYMESVSGRRAQKRPEFQKMIATAKQESHPIDVILVWKYSRFARNQEESIVYKSMLKKDGVEVISVSEPLIDGPFGTLIERIIEWMDEYYSIRLSGEVLRGMKEKALKNGYQATPCLGYDAVGNGQPFIINEKEYRIIDYIMDQYDNYNVDTTAIARKCNDLGYRTKRGNLFERRNIDFILKNPFYTGTVIWNGTEFEGTHEARLSKERYKKRLRLMNARRRPAKNRNVSACKHWLSGLLKCSICGATLSYTGNQACPYFQCWKYAKGFHKTSVSISVKKVETAVIDYLEKIVNGEDFTYTYKGDNISSTDTSELDNLKHELDRITIKEQRVRAAYENEIDTLEEYKENRKRLNAQREYLMKEIASLENIFQNTEQPEKKDVVEEIRNVYEIVRDPENDYETKGMFIRTIVNQIVYDKVSGKLYFDIIIS</sequence>
<dbReference type="CDD" id="cd00338">
    <property type="entry name" value="Ser_Recombinase"/>
    <property type="match status" value="1"/>
</dbReference>
<protein>
    <submittedName>
        <fullName evidence="7">Recombinase family protein</fullName>
    </submittedName>
</protein>
<gene>
    <name evidence="7" type="ORF">K340107D12_23220</name>
</gene>
<reference evidence="7 8" key="1">
    <citation type="submission" date="2024-04" db="EMBL/GenBank/DDBJ databases">
        <title>Defined microbial consortia suppress multidrug-resistant proinflammatory Enterobacteriaceae via ecological control.</title>
        <authorList>
            <person name="Furuichi M."/>
            <person name="Kawaguchi T."/>
            <person name="Pust M."/>
            <person name="Yasuma K."/>
            <person name="Plichta D."/>
            <person name="Hasegawa N."/>
            <person name="Ohya T."/>
            <person name="Bhattarai S."/>
            <person name="Sasajima S."/>
            <person name="Aoto Y."/>
            <person name="Tuganbaev T."/>
            <person name="Yaginuma M."/>
            <person name="Ueda M."/>
            <person name="Okahashi N."/>
            <person name="Amafuji K."/>
            <person name="Kiridooshi Y."/>
            <person name="Sugita K."/>
            <person name="Strazar M."/>
            <person name="Skelly A."/>
            <person name="Suda W."/>
            <person name="Hattori M."/>
            <person name="Nakamoto N."/>
            <person name="Caballero S."/>
            <person name="Norman J."/>
            <person name="Olle B."/>
            <person name="Tanoue T."/>
            <person name="Arita M."/>
            <person name="Bucci V."/>
            <person name="Atarashi K."/>
            <person name="Xavier R."/>
            <person name="Honda K."/>
        </authorList>
    </citation>
    <scope>NUCLEOTIDE SEQUENCE [LARGE SCALE GENOMIC DNA]</scope>
    <source>
        <strain evidence="8">k34-0107-D12</strain>
    </source>
</reference>
<dbReference type="PROSITE" id="PS51736">
    <property type="entry name" value="RECOMBINASES_3"/>
    <property type="match status" value="1"/>
</dbReference>
<keyword evidence="2" id="KW-0238">DNA-binding</keyword>
<dbReference type="EMBL" id="BAABZQ010000001">
    <property type="protein sequence ID" value="GAA6499506.1"/>
    <property type="molecule type" value="Genomic_DNA"/>
</dbReference>
<keyword evidence="1" id="KW-0229">DNA integration</keyword>
<evidence type="ECO:0000313" key="7">
    <source>
        <dbReference type="EMBL" id="GAA6499506.1"/>
    </source>
</evidence>
<evidence type="ECO:0000259" key="6">
    <source>
        <dbReference type="PROSITE" id="PS51736"/>
    </source>
</evidence>
<evidence type="ECO:0000256" key="4">
    <source>
        <dbReference type="PROSITE-ProRule" id="PRU10137"/>
    </source>
</evidence>
<name>A0ABQ0BSI9_9FIRM</name>
<evidence type="ECO:0000256" key="2">
    <source>
        <dbReference type="ARBA" id="ARBA00023125"/>
    </source>
</evidence>
<dbReference type="Gene3D" id="3.40.50.1390">
    <property type="entry name" value="Resolvase, N-terminal catalytic domain"/>
    <property type="match status" value="1"/>
</dbReference>
<dbReference type="Gene3D" id="3.90.1750.20">
    <property type="entry name" value="Putative Large Serine Recombinase, Chain B, Domain 2"/>
    <property type="match status" value="1"/>
</dbReference>
<dbReference type="InterPro" id="IPR036162">
    <property type="entry name" value="Resolvase-like_N_sf"/>
</dbReference>
<dbReference type="InterPro" id="IPR011109">
    <property type="entry name" value="DNA_bind_recombinase_dom"/>
</dbReference>
<keyword evidence="8" id="KW-1185">Reference proteome</keyword>
<accession>A0ABQ0BSI9</accession>
<dbReference type="InterPro" id="IPR038109">
    <property type="entry name" value="DNA_bind_recomb_sf"/>
</dbReference>
<feature type="active site" description="O-(5'-phospho-DNA)-serine intermediate" evidence="4">
    <location>
        <position position="19"/>
    </location>
</feature>
<keyword evidence="3" id="KW-0233">DNA recombination</keyword>
<dbReference type="PROSITE" id="PS00397">
    <property type="entry name" value="RECOMBINASES_1"/>
    <property type="match status" value="1"/>
</dbReference>
<feature type="domain" description="Resolvase/invertase-type recombinase catalytic" evidence="6">
    <location>
        <begin position="11"/>
        <end position="160"/>
    </location>
</feature>
<dbReference type="InterPro" id="IPR050639">
    <property type="entry name" value="SSR_resolvase"/>
</dbReference>
<evidence type="ECO:0000256" key="3">
    <source>
        <dbReference type="ARBA" id="ARBA00023172"/>
    </source>
</evidence>
<dbReference type="SMART" id="SM00857">
    <property type="entry name" value="Resolvase"/>
    <property type="match status" value="1"/>
</dbReference>
<dbReference type="SUPFAM" id="SSF53041">
    <property type="entry name" value="Resolvase-like"/>
    <property type="match status" value="1"/>
</dbReference>
<evidence type="ECO:0000313" key="8">
    <source>
        <dbReference type="Proteomes" id="UP001600941"/>
    </source>
</evidence>
<dbReference type="Pfam" id="PF13408">
    <property type="entry name" value="Zn_ribbon_recom"/>
    <property type="match status" value="1"/>
</dbReference>
<dbReference type="Pfam" id="PF00239">
    <property type="entry name" value="Resolvase"/>
    <property type="match status" value="1"/>
</dbReference>
<comment type="caution">
    <text evidence="7">The sequence shown here is derived from an EMBL/GenBank/DDBJ whole genome shotgun (WGS) entry which is preliminary data.</text>
</comment>
<proteinExistence type="predicted"/>
<feature type="coiled-coil region" evidence="5">
    <location>
        <begin position="365"/>
        <end position="420"/>
    </location>
</feature>
<keyword evidence="5" id="KW-0175">Coiled coil</keyword>
<dbReference type="PANTHER" id="PTHR30461">
    <property type="entry name" value="DNA-INVERTASE FROM LAMBDOID PROPHAGE"/>
    <property type="match status" value="1"/>
</dbReference>
<organism evidence="7 8">
    <name type="scientific">Blautia parvula</name>
    <dbReference type="NCBI Taxonomy" id="2877527"/>
    <lineage>
        <taxon>Bacteria</taxon>
        <taxon>Bacillati</taxon>
        <taxon>Bacillota</taxon>
        <taxon>Clostridia</taxon>
        <taxon>Lachnospirales</taxon>
        <taxon>Lachnospiraceae</taxon>
        <taxon>Blautia</taxon>
    </lineage>
</organism>